<evidence type="ECO:0000256" key="3">
    <source>
        <dbReference type="ARBA" id="ARBA00022692"/>
    </source>
</evidence>
<evidence type="ECO:0000259" key="11">
    <source>
        <dbReference type="PROSITE" id="PS51371"/>
    </source>
</evidence>
<dbReference type="InterPro" id="IPR046342">
    <property type="entry name" value="CBS_dom_sf"/>
</dbReference>
<dbReference type="OrthoDB" id="9798188at2"/>
<dbReference type="Pfam" id="PF01595">
    <property type="entry name" value="CNNM"/>
    <property type="match status" value="1"/>
</dbReference>
<gene>
    <name evidence="12" type="ORF">LFYK43_18870</name>
</gene>
<dbReference type="SMART" id="SM01091">
    <property type="entry name" value="CorC_HlyC"/>
    <property type="match status" value="1"/>
</dbReference>
<dbReference type="InterPro" id="IPR016169">
    <property type="entry name" value="FAD-bd_PCMH_sub2"/>
</dbReference>
<evidence type="ECO:0000256" key="8">
    <source>
        <dbReference type="PROSITE-ProRule" id="PRU00703"/>
    </source>
</evidence>
<dbReference type="SUPFAM" id="SSF54631">
    <property type="entry name" value="CBS-domain pair"/>
    <property type="match status" value="1"/>
</dbReference>
<sequence>MDADPGQQWLLVLVGAVLAVIGFYFATYEQALSRITKQELENASRALSQSKQSRVLKLAGKLPTEYYTAHVARLAACVTAFIFWAAALMLFVHENLLALSCGSLVLGLVTAVLFDPFFEKLPAKMRARQSVKTVLKTYRYQHWILLPFYPLAKLSSWLSNVLEKSKVVTDDKSAPLSWQNIVELIEEGRSKGELDNDEFEMIDGILSLHEKMAREVMVPRIDAFMIDITNDNDRSIDDILQMNYSRVPVYHEDKDKVVGIVHIKNLVKAARTFGFEHTTIRQVMQEPFFVPETIMLDRLIYEMKKTQNQMAILLDEYGGVVGLVTLEDLLEEIVGEIQDESDEPNLIMKKMTSSEFIVQGKMALDDFNDEFGQDLNVPDIDTIAGYIIWRLGYIPKAPSPEPIELDDGSSLLVHKMSGDRLLQVQVNLAQEAVEYRKQREESKKSAREKLELNR</sequence>
<evidence type="ECO:0000256" key="1">
    <source>
        <dbReference type="ARBA" id="ARBA00004141"/>
    </source>
</evidence>
<dbReference type="InterPro" id="IPR000644">
    <property type="entry name" value="CBS_dom"/>
</dbReference>
<keyword evidence="9" id="KW-0175">Coiled coil</keyword>
<evidence type="ECO:0000313" key="12">
    <source>
        <dbReference type="EMBL" id="GBG95428.1"/>
    </source>
</evidence>
<keyword evidence="13" id="KW-1185">Reference proteome</keyword>
<name>A0A401IVA6_9LACO</name>
<comment type="subcellular location">
    <subcellularLocation>
        <location evidence="1">Membrane</location>
        <topology evidence="1">Multi-pass membrane protein</topology>
    </subcellularLocation>
</comment>
<dbReference type="RefSeq" id="WP_124977721.1">
    <property type="nucleotide sequence ID" value="NZ_BFFP01000035.1"/>
</dbReference>
<dbReference type="InterPro" id="IPR044751">
    <property type="entry name" value="Ion_transp-like_CBS"/>
</dbReference>
<evidence type="ECO:0000256" key="5">
    <source>
        <dbReference type="ARBA" id="ARBA00022989"/>
    </source>
</evidence>
<keyword evidence="4" id="KW-0677">Repeat</keyword>
<evidence type="ECO:0000256" key="9">
    <source>
        <dbReference type="SAM" id="Coils"/>
    </source>
</evidence>
<dbReference type="FunFam" id="3.10.580.10:FF:000002">
    <property type="entry name" value="Magnesium/cobalt efflux protein CorC"/>
    <property type="match status" value="1"/>
</dbReference>
<dbReference type="GO" id="GO:0005886">
    <property type="term" value="C:plasma membrane"/>
    <property type="evidence" value="ECO:0007669"/>
    <property type="project" value="TreeGrafter"/>
</dbReference>
<evidence type="ECO:0000256" key="6">
    <source>
        <dbReference type="ARBA" id="ARBA00023122"/>
    </source>
</evidence>
<dbReference type="PANTHER" id="PTHR22777:SF17">
    <property type="entry name" value="UPF0053 PROTEIN SLL0260"/>
    <property type="match status" value="1"/>
</dbReference>
<dbReference type="GO" id="GO:0050660">
    <property type="term" value="F:flavin adenine dinucleotide binding"/>
    <property type="evidence" value="ECO:0007669"/>
    <property type="project" value="InterPro"/>
</dbReference>
<feature type="domain" description="CBS" evidence="11">
    <location>
        <begin position="217"/>
        <end position="279"/>
    </location>
</feature>
<dbReference type="Proteomes" id="UP000286848">
    <property type="component" value="Unassembled WGS sequence"/>
</dbReference>
<reference evidence="12 13" key="1">
    <citation type="journal article" date="2019" name="Int. J. Syst. Evol. Microbiol.">
        <title>Lactobacillus salitolerans sp. nov., a novel lactic acid bacterium isolated from spent mushroom substrates.</title>
        <authorList>
            <person name="Tohno M."/>
            <person name="Tanizawa Y."/>
            <person name="Kojima Y."/>
            <person name="Sakamoto M."/>
            <person name="Nakamura Y."/>
            <person name="Ohkuma M."/>
            <person name="Kobayashi H."/>
        </authorList>
    </citation>
    <scope>NUCLEOTIDE SEQUENCE [LARGE SCALE GENOMIC DNA]</scope>
    <source>
        <strain evidence="12 13">YK43</strain>
    </source>
</reference>
<dbReference type="PROSITE" id="PS51371">
    <property type="entry name" value="CBS"/>
    <property type="match status" value="2"/>
</dbReference>
<comment type="caution">
    <text evidence="12">The sequence shown here is derived from an EMBL/GenBank/DDBJ whole genome shotgun (WGS) entry which is preliminary data.</text>
</comment>
<dbReference type="Gene3D" id="3.10.580.10">
    <property type="entry name" value="CBS-domain"/>
    <property type="match status" value="1"/>
</dbReference>
<keyword evidence="7 10" id="KW-0472">Membrane</keyword>
<dbReference type="CDD" id="cd04590">
    <property type="entry name" value="CBS_pair_CorC_HlyC_assoc"/>
    <property type="match status" value="1"/>
</dbReference>
<feature type="transmembrane region" description="Helical" evidence="10">
    <location>
        <begin position="71"/>
        <end position="91"/>
    </location>
</feature>
<protein>
    <submittedName>
        <fullName evidence="12">Putative ion Mg(2+)/C(O2+) transport protein, hemolysin C-like protein</fullName>
    </submittedName>
</protein>
<feature type="domain" description="CBS" evidence="11">
    <location>
        <begin position="283"/>
        <end position="340"/>
    </location>
</feature>
<dbReference type="Pfam" id="PF00571">
    <property type="entry name" value="CBS"/>
    <property type="match status" value="2"/>
</dbReference>
<dbReference type="Gene3D" id="3.30.465.10">
    <property type="match status" value="1"/>
</dbReference>
<dbReference type="InterPro" id="IPR002550">
    <property type="entry name" value="CNNM"/>
</dbReference>
<dbReference type="InterPro" id="IPR036318">
    <property type="entry name" value="FAD-bd_PCMH-like_sf"/>
</dbReference>
<feature type="coiled-coil region" evidence="9">
    <location>
        <begin position="296"/>
        <end position="343"/>
    </location>
</feature>
<feature type="transmembrane region" description="Helical" evidence="10">
    <location>
        <begin position="97"/>
        <end position="118"/>
    </location>
</feature>
<dbReference type="PANTHER" id="PTHR22777">
    <property type="entry name" value="HEMOLYSIN-RELATED"/>
    <property type="match status" value="1"/>
</dbReference>
<dbReference type="EMBL" id="BFFP01000035">
    <property type="protein sequence ID" value="GBG95428.1"/>
    <property type="molecule type" value="Genomic_DNA"/>
</dbReference>
<evidence type="ECO:0000256" key="4">
    <source>
        <dbReference type="ARBA" id="ARBA00022737"/>
    </source>
</evidence>
<accession>A0A401IVA6</accession>
<dbReference type="AlphaFoldDB" id="A0A401IVA6"/>
<proteinExistence type="inferred from homology"/>
<evidence type="ECO:0000313" key="13">
    <source>
        <dbReference type="Proteomes" id="UP000286848"/>
    </source>
</evidence>
<evidence type="ECO:0000256" key="7">
    <source>
        <dbReference type="ARBA" id="ARBA00023136"/>
    </source>
</evidence>
<dbReference type="SUPFAM" id="SSF56176">
    <property type="entry name" value="FAD-binding/transporter-associated domain-like"/>
    <property type="match status" value="1"/>
</dbReference>
<keyword evidence="3 10" id="KW-0812">Transmembrane</keyword>
<evidence type="ECO:0000256" key="10">
    <source>
        <dbReference type="SAM" id="Phobius"/>
    </source>
</evidence>
<dbReference type="InterPro" id="IPR005170">
    <property type="entry name" value="Transptr-assoc_dom"/>
</dbReference>
<keyword evidence="6 8" id="KW-0129">CBS domain</keyword>
<dbReference type="Pfam" id="PF03471">
    <property type="entry name" value="CorC_HlyC"/>
    <property type="match status" value="1"/>
</dbReference>
<keyword evidence="5 10" id="KW-1133">Transmembrane helix</keyword>
<organism evidence="12 13">
    <name type="scientific">Ligilactobacillus salitolerans</name>
    <dbReference type="NCBI Taxonomy" id="1808352"/>
    <lineage>
        <taxon>Bacteria</taxon>
        <taxon>Bacillati</taxon>
        <taxon>Bacillota</taxon>
        <taxon>Bacilli</taxon>
        <taxon>Lactobacillales</taxon>
        <taxon>Lactobacillaceae</taxon>
        <taxon>Ligilactobacillus</taxon>
    </lineage>
</organism>
<comment type="similarity">
    <text evidence="2">Belongs to the UPF0053 family.</text>
</comment>
<feature type="transmembrane region" description="Helical" evidence="10">
    <location>
        <begin position="6"/>
        <end position="27"/>
    </location>
</feature>
<evidence type="ECO:0000256" key="2">
    <source>
        <dbReference type="ARBA" id="ARBA00006337"/>
    </source>
</evidence>